<reference evidence="2 3" key="1">
    <citation type="submission" date="2016-10" db="EMBL/GenBank/DDBJ databases">
        <title>Reductive evolution of mitochondrial metabolism and differential evolution of invasion-related proteins in Cryptosporidium.</title>
        <authorList>
            <person name="Liu S."/>
            <person name="Roellig D.M."/>
            <person name="Guo Y."/>
            <person name="Li N."/>
            <person name="Frace M.A."/>
            <person name="Tang K."/>
            <person name="Zhang L."/>
            <person name="Feng Y."/>
            <person name="Xiao L."/>
        </authorList>
    </citation>
    <scope>NUCLEOTIDE SEQUENCE [LARGE SCALE GENOMIC DNA]</scope>
    <source>
        <strain evidence="2">30847</strain>
    </source>
</reference>
<keyword evidence="1" id="KW-0175">Coiled coil</keyword>
<dbReference type="GeneID" id="92365750"/>
<keyword evidence="3" id="KW-1185">Reference proteome</keyword>
<dbReference type="AlphaFoldDB" id="A0A1J4MXU7"/>
<gene>
    <name evidence="2" type="ORF">cand_015650</name>
</gene>
<evidence type="ECO:0000256" key="1">
    <source>
        <dbReference type="SAM" id="Coils"/>
    </source>
</evidence>
<dbReference type="OrthoDB" id="338088at2759"/>
<dbReference type="VEuPathDB" id="CryptoDB:cand_015650"/>
<sequence length="712" mass="82976">MTTDESSENSDPNSHEDCASVIFGPIELKLSAGFGNIPPLNSLDVDERKAFKIVHSMFSTESRSVVPFTKLFEFLLKQDIVDRMWLTYFKVLCIFLDKEILKAFVYAKKKYNGTTHTGLLLPIIRNCSLIEKPCLEHYYKRERCCRKRHHETISDKTQTDDYNCKKIRFCSSVDDVKPESIPKTLFFTYFTQKLKKVQALHSEWQKENSNNSKLYGNNELEREFYELIGLRYTYCTKQDVEKATESVKHISCDFDIFNGNTPQIINELEEWCKSRLDDRIMLSKIIVNSGVNDGLRSILKISLDAADYEVQAKCNSWLDFISYANTLTDYHCSSNETQLIYAACKRLSSAKSDWINIKNEERKKQEDEERNKQLKEERYNELMKKRIQLQYDTISFILNMHSKQSTENYNPFWILGVDPRTTTLNGIKSIRKQLLLLVHPDKVLDSNLKDLANEASILVKSAVDSILNMFSNNYLEVSAKYSKGPNSPFSFGTKINRDDIKENPFDLFFKVIDIYCITLNGEISLPLNIEVKIYLKDGVTKIPEIRLYIAFPFIGKCKSIQPLLLKDRIFRSLNVYFDEDETKDSVKGILYRDYIHCIVPDMILIGYPGITELTYFVGIQIHNDSTDIFWNSVSFKVPPKTEFSKGFSKQRLRAHLESYSRTWGSMNKHIQIMYGSDVLWHLVHNTQKKADLLEILFNVMENSYRYNFEENK</sequence>
<evidence type="ECO:0000313" key="2">
    <source>
        <dbReference type="EMBL" id="OII77749.1"/>
    </source>
</evidence>
<dbReference type="RefSeq" id="XP_067069595.1">
    <property type="nucleotide sequence ID" value="XM_067211800.1"/>
</dbReference>
<comment type="caution">
    <text evidence="2">The sequence shown here is derived from an EMBL/GenBank/DDBJ whole genome shotgun (WGS) entry which is preliminary data.</text>
</comment>
<feature type="coiled-coil region" evidence="1">
    <location>
        <begin position="357"/>
        <end position="385"/>
    </location>
</feature>
<organism evidence="2 3">
    <name type="scientific">Cryptosporidium andersoni</name>
    <dbReference type="NCBI Taxonomy" id="117008"/>
    <lineage>
        <taxon>Eukaryota</taxon>
        <taxon>Sar</taxon>
        <taxon>Alveolata</taxon>
        <taxon>Apicomplexa</taxon>
        <taxon>Conoidasida</taxon>
        <taxon>Coccidia</taxon>
        <taxon>Eucoccidiorida</taxon>
        <taxon>Eimeriorina</taxon>
        <taxon>Cryptosporidiidae</taxon>
        <taxon>Cryptosporidium</taxon>
    </lineage>
</organism>
<accession>A0A1J4MXU7</accession>
<dbReference type="SUPFAM" id="SSF46565">
    <property type="entry name" value="Chaperone J-domain"/>
    <property type="match status" value="1"/>
</dbReference>
<dbReference type="Proteomes" id="UP000186804">
    <property type="component" value="Unassembled WGS sequence"/>
</dbReference>
<evidence type="ECO:0000313" key="3">
    <source>
        <dbReference type="Proteomes" id="UP000186804"/>
    </source>
</evidence>
<dbReference type="InterPro" id="IPR036869">
    <property type="entry name" value="J_dom_sf"/>
</dbReference>
<proteinExistence type="predicted"/>
<name>A0A1J4MXU7_9CRYT</name>
<dbReference type="EMBL" id="LRBS01000031">
    <property type="protein sequence ID" value="OII77749.1"/>
    <property type="molecule type" value="Genomic_DNA"/>
</dbReference>
<evidence type="ECO:0008006" key="4">
    <source>
        <dbReference type="Google" id="ProtNLM"/>
    </source>
</evidence>
<protein>
    <recommendedName>
        <fullName evidence="4">J domain-containing protein</fullName>
    </recommendedName>
</protein>